<dbReference type="AlphaFoldDB" id="B9XJM1"/>
<reference evidence="2 3" key="1">
    <citation type="journal article" date="2011" name="J. Bacteriol.">
        <title>Genome sequence of 'Pedosphaera parvula' Ellin514, an aerobic Verrucomicrobial isolate from pasture soil.</title>
        <authorList>
            <person name="Kant R."/>
            <person name="van Passel M.W."/>
            <person name="Sangwan P."/>
            <person name="Palva A."/>
            <person name="Lucas S."/>
            <person name="Copeland A."/>
            <person name="Lapidus A."/>
            <person name="Glavina Del Rio T."/>
            <person name="Dalin E."/>
            <person name="Tice H."/>
            <person name="Bruce D."/>
            <person name="Goodwin L."/>
            <person name="Pitluck S."/>
            <person name="Chertkov O."/>
            <person name="Larimer F.W."/>
            <person name="Land M.L."/>
            <person name="Hauser L."/>
            <person name="Brettin T.S."/>
            <person name="Detter J.C."/>
            <person name="Han S."/>
            <person name="de Vos W.M."/>
            <person name="Janssen P.H."/>
            <person name="Smidt H."/>
        </authorList>
    </citation>
    <scope>NUCLEOTIDE SEQUENCE [LARGE SCALE GENOMIC DNA]</scope>
    <source>
        <strain evidence="2 3">Ellin514</strain>
    </source>
</reference>
<evidence type="ECO:0000259" key="1">
    <source>
        <dbReference type="Pfam" id="PF03061"/>
    </source>
</evidence>
<gene>
    <name evidence="2" type="ORF">Cflav_PD2701</name>
</gene>
<comment type="caution">
    <text evidence="2">The sequence shown here is derived from an EMBL/GenBank/DDBJ whole genome shotgun (WGS) entry which is preliminary data.</text>
</comment>
<name>B9XJM1_PEDPL</name>
<dbReference type="CDD" id="cd03443">
    <property type="entry name" value="PaaI_thioesterase"/>
    <property type="match status" value="1"/>
</dbReference>
<dbReference type="SUPFAM" id="SSF54637">
    <property type="entry name" value="Thioesterase/thiol ester dehydrase-isomerase"/>
    <property type="match status" value="1"/>
</dbReference>
<dbReference type="STRING" id="320771.Cflav_PD2701"/>
<sequence length="170" mass="18617">MHIFACAPGSNYHQITSMRKLPHTHSCFVCGESNPLGLKLRFETDGTVVQTRFSPRPEHIGFKQTVHGGITATLLDEIMVWACAVQTRRFAYCAELNVRYKSPAKPGDELIATAELTSNRRNKIFEAKAELKTNSGELIATASGKYLPISGTDAAGMLDDFIGDASDLLK</sequence>
<dbReference type="EMBL" id="ABOX02000022">
    <property type="protein sequence ID" value="EEF59897.1"/>
    <property type="molecule type" value="Genomic_DNA"/>
</dbReference>
<dbReference type="InterPro" id="IPR029069">
    <property type="entry name" value="HotDog_dom_sf"/>
</dbReference>
<evidence type="ECO:0000313" key="3">
    <source>
        <dbReference type="Proteomes" id="UP000003688"/>
    </source>
</evidence>
<keyword evidence="3" id="KW-1185">Reference proteome</keyword>
<dbReference type="Proteomes" id="UP000003688">
    <property type="component" value="Unassembled WGS sequence"/>
</dbReference>
<evidence type="ECO:0000313" key="2">
    <source>
        <dbReference type="EMBL" id="EEF59897.1"/>
    </source>
</evidence>
<dbReference type="InterPro" id="IPR052061">
    <property type="entry name" value="PTE-AB_protein"/>
</dbReference>
<dbReference type="Pfam" id="PF03061">
    <property type="entry name" value="4HBT"/>
    <property type="match status" value="1"/>
</dbReference>
<dbReference type="PANTHER" id="PTHR47260">
    <property type="entry name" value="UPF0644 PROTEIN PB2B4.06"/>
    <property type="match status" value="1"/>
</dbReference>
<dbReference type="Gene3D" id="3.10.129.10">
    <property type="entry name" value="Hotdog Thioesterase"/>
    <property type="match status" value="1"/>
</dbReference>
<dbReference type="GO" id="GO:0016790">
    <property type="term" value="F:thiolester hydrolase activity"/>
    <property type="evidence" value="ECO:0007669"/>
    <property type="project" value="UniProtKB-ARBA"/>
</dbReference>
<accession>B9XJM1</accession>
<feature type="domain" description="Thioesterase" evidence="1">
    <location>
        <begin position="64"/>
        <end position="137"/>
    </location>
</feature>
<proteinExistence type="predicted"/>
<protein>
    <submittedName>
        <fullName evidence="2">Thioesterase superfamily protein</fullName>
    </submittedName>
</protein>
<dbReference type="InterPro" id="IPR006683">
    <property type="entry name" value="Thioestr_dom"/>
</dbReference>
<organism evidence="2 3">
    <name type="scientific">Pedosphaera parvula (strain Ellin514)</name>
    <dbReference type="NCBI Taxonomy" id="320771"/>
    <lineage>
        <taxon>Bacteria</taxon>
        <taxon>Pseudomonadati</taxon>
        <taxon>Verrucomicrobiota</taxon>
        <taxon>Pedosphaerae</taxon>
        <taxon>Pedosphaerales</taxon>
        <taxon>Pedosphaeraceae</taxon>
        <taxon>Pedosphaera</taxon>
    </lineage>
</organism>
<dbReference type="PANTHER" id="PTHR47260:SF3">
    <property type="entry name" value="THIOESTERASE FAMILY PROTEIN (AFU_ORTHOLOGUE AFUA_7G03960)"/>
    <property type="match status" value="1"/>
</dbReference>